<evidence type="ECO:0000313" key="1">
    <source>
        <dbReference type="EMBL" id="ERK53762.1"/>
    </source>
</evidence>
<dbReference type="RefSeq" id="WP_021798084.1">
    <property type="nucleotide sequence ID" value="NZ_ACVN02000228.1"/>
</dbReference>
<dbReference type="EMBL" id="ACVN02000228">
    <property type="protein sequence ID" value="ERK53762.1"/>
    <property type="molecule type" value="Genomic_DNA"/>
</dbReference>
<dbReference type="OrthoDB" id="56388at2"/>
<comment type="caution">
    <text evidence="1">The sequence shown here is derived from an EMBL/GenBank/DDBJ whole genome shotgun (WGS) entry which is preliminary data.</text>
</comment>
<dbReference type="AlphaFoldDB" id="U2RSV4"/>
<dbReference type="Gene3D" id="1.25.40.10">
    <property type="entry name" value="Tetratricopeptide repeat domain"/>
    <property type="match status" value="1"/>
</dbReference>
<evidence type="ECO:0008006" key="3">
    <source>
        <dbReference type="Google" id="ProtNLM"/>
    </source>
</evidence>
<reference evidence="1" key="1">
    <citation type="submission" date="2013-08" db="EMBL/GenBank/DDBJ databases">
        <authorList>
            <person name="Durkin A.S."/>
            <person name="Haft D.R."/>
            <person name="McCorrison J."/>
            <person name="Torralba M."/>
            <person name="Gillis M."/>
            <person name="Haft D.H."/>
            <person name="Methe B."/>
            <person name="Sutton G."/>
            <person name="Nelson K.E."/>
        </authorList>
    </citation>
    <scope>NUCLEOTIDE SEQUENCE [LARGE SCALE GENOMIC DNA]</scope>
    <source>
        <strain evidence="1">F0233</strain>
    </source>
</reference>
<dbReference type="Proteomes" id="UP000017052">
    <property type="component" value="Unassembled WGS sequence"/>
</dbReference>
<name>U2RSV4_9ACTN</name>
<keyword evidence="2" id="KW-1185">Reference proteome</keyword>
<protein>
    <recommendedName>
        <fullName evidence="3">Tetratricopeptide repeat protein</fullName>
    </recommendedName>
</protein>
<dbReference type="GeneID" id="95359780"/>
<sequence>MSDEDIRERIIRLHDTMIGRPYAERIGPLEQAVGLADELGDERLGIAVRLALVTALTLGGRPSESFVPFAWLVQRYDADSPALTDEYRHAILWCNKWIVDNAPDYPQIPLAQVEALLADMQRRYTAAGIGPEPVAKCRYEFVSATRGEAAAEAEFDAWTALPRCEMSDCPACSARARAEHWYDRGRYERALELLAPVLQGGSACEEEPCHSLSLAALCAAELGRMDDAAGHHLRAWRQTRDDVGKTGVVDRHVLLCARTGALARGLELMAHRWEQVREFDNPRTGMLLRAAAARLVGACLAEGMAGQALRVHDGSELVIDQGLYDDLVARALETAAAYDARNGNDSVGRMVREDFIDAGPLPPMPLTTGTAPDARRAEPLNGLSSHPRAVRPDEIAAARPEDLEGLLDRILRWGGSDAAAAFEARWRTLRDEAIARAESSGDPQLLRSVASLVVNSLHLAGAVHESQRLEATEIAIRLLEQAGDTVGAAALQHAIASAITHDEERAAALAEQVRASGDVEEILNVIGTAVFDPEDPASRRARLDELDSLGVTAESAPKLRSRWVGLVLMCCSGDPDVASALCERAAALLQPGEFPELQRRLADHRAEALWRQDRAEEAAAVVDDAVGRLESAGALDQLAQALRYSGRIHQFLGDRLTAERRYQRALACAQRVGDPKASTHARGFLCSLLLKQGRDVEAIEVAEHALADLEIPDDPYVGWGTDAMLDSRTQIAGMGARLCLGLGETERSVSLARRGADDAIQLGRAATAAELLEIVGDGLSERDAIEALRAYTEGVEQARAAGDAMELLALQRRRMWSAADADGLDAGLAVHAEAVAAGQALCERVLTDPEFAERTNIDPEMTMLDIAIDRVRLLGSNHAADRALAELGDAPERILAHGNERFAATVHDLRARLRLAVHDERGAFADIGAAMGLADRMEDAALRRDFAALGATWLDREGRSDEAERFWAANRGRQED</sequence>
<dbReference type="SUPFAM" id="SSF48452">
    <property type="entry name" value="TPR-like"/>
    <property type="match status" value="1"/>
</dbReference>
<accession>U2RSV4</accession>
<evidence type="ECO:0000313" key="2">
    <source>
        <dbReference type="Proteomes" id="UP000017052"/>
    </source>
</evidence>
<organism evidence="1 2">
    <name type="scientific">Propionibacterium acidifaciens F0233</name>
    <dbReference type="NCBI Taxonomy" id="553198"/>
    <lineage>
        <taxon>Bacteria</taxon>
        <taxon>Bacillati</taxon>
        <taxon>Actinomycetota</taxon>
        <taxon>Actinomycetes</taxon>
        <taxon>Propionibacteriales</taxon>
        <taxon>Propionibacteriaceae</taxon>
        <taxon>Propionibacterium</taxon>
    </lineage>
</organism>
<proteinExistence type="predicted"/>
<dbReference type="InterPro" id="IPR011990">
    <property type="entry name" value="TPR-like_helical_dom_sf"/>
</dbReference>
<gene>
    <name evidence="1" type="ORF">HMPREF0682_1569</name>
</gene>